<reference evidence="2" key="1">
    <citation type="journal article" date="2019" name="Int. J. Syst. Evol. Microbiol.">
        <title>The Global Catalogue of Microorganisms (GCM) 10K type strain sequencing project: providing services to taxonomists for standard genome sequencing and annotation.</title>
        <authorList>
            <consortium name="The Broad Institute Genomics Platform"/>
            <consortium name="The Broad Institute Genome Sequencing Center for Infectious Disease"/>
            <person name="Wu L."/>
            <person name="Ma J."/>
        </authorList>
    </citation>
    <scope>NUCLEOTIDE SEQUENCE [LARGE SCALE GENOMIC DNA]</scope>
    <source>
        <strain evidence="2">JCM 3369</strain>
    </source>
</reference>
<dbReference type="EMBL" id="JBHSGF010000005">
    <property type="protein sequence ID" value="MFC4555407.1"/>
    <property type="molecule type" value="Genomic_DNA"/>
</dbReference>
<organism evidence="1 2">
    <name type="scientific">Georgenia faecalis</name>
    <dbReference type="NCBI Taxonomy" id="2483799"/>
    <lineage>
        <taxon>Bacteria</taxon>
        <taxon>Bacillati</taxon>
        <taxon>Actinomycetota</taxon>
        <taxon>Actinomycetes</taxon>
        <taxon>Micrococcales</taxon>
        <taxon>Bogoriellaceae</taxon>
        <taxon>Georgenia</taxon>
    </lineage>
</organism>
<evidence type="ECO:0000313" key="1">
    <source>
        <dbReference type="EMBL" id="MFC4555407.1"/>
    </source>
</evidence>
<dbReference type="RefSeq" id="WP_164471380.1">
    <property type="nucleotide sequence ID" value="NZ_CP033325.1"/>
</dbReference>
<accession>A0ABV9D9F9</accession>
<gene>
    <name evidence="1" type="ORF">ACFO3F_09120</name>
</gene>
<dbReference type="Gene3D" id="3.40.1440.10">
    <property type="entry name" value="GIY-YIG endonuclease"/>
    <property type="match status" value="1"/>
</dbReference>
<dbReference type="SUPFAM" id="SSF82771">
    <property type="entry name" value="GIY-YIG endonuclease"/>
    <property type="match status" value="1"/>
</dbReference>
<proteinExistence type="predicted"/>
<dbReference type="InterPro" id="IPR035901">
    <property type="entry name" value="GIY-YIG_endonuc_sf"/>
</dbReference>
<comment type="caution">
    <text evidence="1">The sequence shown here is derived from an EMBL/GenBank/DDBJ whole genome shotgun (WGS) entry which is preliminary data.</text>
</comment>
<evidence type="ECO:0008006" key="3">
    <source>
        <dbReference type="Google" id="ProtNLM"/>
    </source>
</evidence>
<keyword evidence="2" id="KW-1185">Reference proteome</keyword>
<dbReference type="Proteomes" id="UP001595955">
    <property type="component" value="Unassembled WGS sequence"/>
</dbReference>
<protein>
    <recommendedName>
        <fullName evidence="3">GIY-YIG domain-containing protein</fullName>
    </recommendedName>
</protein>
<name>A0ABV9D9F9_9MICO</name>
<sequence>MEAAQGAVAARDLDQARRLLTDVRLPPAAVRVLYEGMGLGTGRKVAVIKAVASHPQASSEILSDIANSGPESAERHLASNPQLEPGLANQLVGDRISAGATQIALAANSAVTADTLGWLSEIATGFRGGPESRDPKFGRTILRHPQADHEVIGYLAAVPELAREILRHPLCDSNTANTVFEASIEQFHEGAQLRFLRSEFADAYYAARLLSEGSEVAAKEAARVIASRWHAQIDDLGLEDWSRDELLRIGRSRKGPHAIPEAVPTLYRHFDASGELLYVGLTVRPALQRQHEHLKGKAWWNEIANISMVRFDTVEELEVAEVNAIRSEQPRYNVTHNGRRDR</sequence>
<evidence type="ECO:0000313" key="2">
    <source>
        <dbReference type="Proteomes" id="UP001595955"/>
    </source>
</evidence>